<sequence length="384" mass="40043">MIKKLLFIAIVILVPLLIVGSVFAKEVKDQNKNIVLPKDEIVNKDYFAAGETVTLAGTINGDAYLAGGTVNIEGRVNGDLIAVGGIVNVRGKVENDVRIGAGQIIISGEIGGNATTGAGSVSITDSAKVNGSLVSGSGNLSIFAPIGKGLTIGAGNSTIGSEVTGDITAGVGQLTFTPNAKVSGNVTYWSDVDAQIQPGAQILGKIVHNFPPKPDKEKAAKAMGTFALAVKVISFISALIIGFLLIKFLPIFTQRTANTISKNALKSLGMGILALILTPIIAVILLVTIVGIPLAFILLVAFAIELYLAKIFVSLVIGQKILKFLGQKAGNGWSLVLGLIVFMIVTMVPIIGWIVALIVLLLGLGAIVLQKRETFLQISNKKLI</sequence>
<dbReference type="AlphaFoldDB" id="A0A0G0NW81"/>
<evidence type="ECO:0000259" key="2">
    <source>
        <dbReference type="Pfam" id="PF26514"/>
    </source>
</evidence>
<feature type="transmembrane region" description="Helical" evidence="1">
    <location>
        <begin position="267"/>
        <end position="290"/>
    </location>
</feature>
<evidence type="ECO:0000313" key="4">
    <source>
        <dbReference type="Proteomes" id="UP000034893"/>
    </source>
</evidence>
<proteinExistence type="predicted"/>
<gene>
    <name evidence="3" type="ORF">UT12_C0002G0035</name>
</gene>
<organism evidence="3 4">
    <name type="scientific">Candidatus Curtissbacteria bacterium GW2011_GWC2_38_9</name>
    <dbReference type="NCBI Taxonomy" id="1618414"/>
    <lineage>
        <taxon>Bacteria</taxon>
        <taxon>Candidatus Curtissiibacteriota</taxon>
    </lineage>
</organism>
<name>A0A0G0NW81_9BACT</name>
<protein>
    <recommendedName>
        <fullName evidence="2">DUF8173 domain-containing protein</fullName>
    </recommendedName>
</protein>
<feature type="domain" description="DUF8173" evidence="2">
    <location>
        <begin position="224"/>
        <end position="372"/>
    </location>
</feature>
<feature type="transmembrane region" description="Helical" evidence="1">
    <location>
        <begin position="329"/>
        <end position="345"/>
    </location>
</feature>
<dbReference type="Proteomes" id="UP000034893">
    <property type="component" value="Unassembled WGS sequence"/>
</dbReference>
<feature type="transmembrane region" description="Helical" evidence="1">
    <location>
        <begin position="222"/>
        <end position="246"/>
    </location>
</feature>
<feature type="transmembrane region" description="Helical" evidence="1">
    <location>
        <begin position="351"/>
        <end position="369"/>
    </location>
</feature>
<accession>A0A0G0NW81</accession>
<comment type="caution">
    <text evidence="3">The sequence shown here is derived from an EMBL/GenBank/DDBJ whole genome shotgun (WGS) entry which is preliminary data.</text>
</comment>
<feature type="transmembrane region" description="Helical" evidence="1">
    <location>
        <begin position="296"/>
        <end position="317"/>
    </location>
</feature>
<keyword evidence="1" id="KW-0812">Transmembrane</keyword>
<keyword evidence="1" id="KW-0472">Membrane</keyword>
<evidence type="ECO:0000313" key="3">
    <source>
        <dbReference type="EMBL" id="KKQ90104.1"/>
    </source>
</evidence>
<reference evidence="3 4" key="1">
    <citation type="journal article" date="2015" name="Nature">
        <title>rRNA introns, odd ribosomes, and small enigmatic genomes across a large radiation of phyla.</title>
        <authorList>
            <person name="Brown C.T."/>
            <person name="Hug L.A."/>
            <person name="Thomas B.C."/>
            <person name="Sharon I."/>
            <person name="Castelle C.J."/>
            <person name="Singh A."/>
            <person name="Wilkins M.J."/>
            <person name="Williams K.H."/>
            <person name="Banfield J.F."/>
        </authorList>
    </citation>
    <scope>NUCLEOTIDE SEQUENCE [LARGE SCALE GENOMIC DNA]</scope>
</reference>
<dbReference type="EMBL" id="LBVP01000002">
    <property type="protein sequence ID" value="KKQ90104.1"/>
    <property type="molecule type" value="Genomic_DNA"/>
</dbReference>
<evidence type="ECO:0000256" key="1">
    <source>
        <dbReference type="SAM" id="Phobius"/>
    </source>
</evidence>
<dbReference type="InterPro" id="IPR058486">
    <property type="entry name" value="DUF8173"/>
</dbReference>
<dbReference type="Pfam" id="PF26514">
    <property type="entry name" value="DUF8173"/>
    <property type="match status" value="1"/>
</dbReference>
<keyword evidence="1" id="KW-1133">Transmembrane helix</keyword>